<name>A0A5C3PC13_9APHY</name>
<keyword evidence="2" id="KW-1185">Reference proteome</keyword>
<gene>
    <name evidence="1" type="ORF">K466DRAFT_653684</name>
</gene>
<accession>A0A5C3PC13</accession>
<evidence type="ECO:0000313" key="1">
    <source>
        <dbReference type="EMBL" id="TFK86469.1"/>
    </source>
</evidence>
<proteinExistence type="predicted"/>
<evidence type="ECO:0000313" key="2">
    <source>
        <dbReference type="Proteomes" id="UP000308197"/>
    </source>
</evidence>
<protein>
    <submittedName>
        <fullName evidence="1">Uncharacterized protein</fullName>
    </submittedName>
</protein>
<dbReference type="InParanoid" id="A0A5C3PC13"/>
<dbReference type="STRING" id="1314778.A0A5C3PC13"/>
<organism evidence="1 2">
    <name type="scientific">Polyporus arcularius HHB13444</name>
    <dbReference type="NCBI Taxonomy" id="1314778"/>
    <lineage>
        <taxon>Eukaryota</taxon>
        <taxon>Fungi</taxon>
        <taxon>Dikarya</taxon>
        <taxon>Basidiomycota</taxon>
        <taxon>Agaricomycotina</taxon>
        <taxon>Agaricomycetes</taxon>
        <taxon>Polyporales</taxon>
        <taxon>Polyporaceae</taxon>
        <taxon>Polyporus</taxon>
    </lineage>
</organism>
<reference evidence="1 2" key="1">
    <citation type="journal article" date="2019" name="Nat. Ecol. Evol.">
        <title>Megaphylogeny resolves global patterns of mushroom evolution.</title>
        <authorList>
            <person name="Varga T."/>
            <person name="Krizsan K."/>
            <person name="Foldi C."/>
            <person name="Dima B."/>
            <person name="Sanchez-Garcia M."/>
            <person name="Sanchez-Ramirez S."/>
            <person name="Szollosi G.J."/>
            <person name="Szarkandi J.G."/>
            <person name="Papp V."/>
            <person name="Albert L."/>
            <person name="Andreopoulos W."/>
            <person name="Angelini C."/>
            <person name="Antonin V."/>
            <person name="Barry K.W."/>
            <person name="Bougher N.L."/>
            <person name="Buchanan P."/>
            <person name="Buyck B."/>
            <person name="Bense V."/>
            <person name="Catcheside P."/>
            <person name="Chovatia M."/>
            <person name="Cooper J."/>
            <person name="Damon W."/>
            <person name="Desjardin D."/>
            <person name="Finy P."/>
            <person name="Geml J."/>
            <person name="Haridas S."/>
            <person name="Hughes K."/>
            <person name="Justo A."/>
            <person name="Karasinski D."/>
            <person name="Kautmanova I."/>
            <person name="Kiss B."/>
            <person name="Kocsube S."/>
            <person name="Kotiranta H."/>
            <person name="LaButti K.M."/>
            <person name="Lechner B.E."/>
            <person name="Liimatainen K."/>
            <person name="Lipzen A."/>
            <person name="Lukacs Z."/>
            <person name="Mihaltcheva S."/>
            <person name="Morgado L.N."/>
            <person name="Niskanen T."/>
            <person name="Noordeloos M.E."/>
            <person name="Ohm R.A."/>
            <person name="Ortiz-Santana B."/>
            <person name="Ovrebo C."/>
            <person name="Racz N."/>
            <person name="Riley R."/>
            <person name="Savchenko A."/>
            <person name="Shiryaev A."/>
            <person name="Soop K."/>
            <person name="Spirin V."/>
            <person name="Szebenyi C."/>
            <person name="Tomsovsky M."/>
            <person name="Tulloss R.E."/>
            <person name="Uehling J."/>
            <person name="Grigoriev I.V."/>
            <person name="Vagvolgyi C."/>
            <person name="Papp T."/>
            <person name="Martin F.M."/>
            <person name="Miettinen O."/>
            <person name="Hibbett D.S."/>
            <person name="Nagy L.G."/>
        </authorList>
    </citation>
    <scope>NUCLEOTIDE SEQUENCE [LARGE SCALE GENOMIC DNA]</scope>
    <source>
        <strain evidence="1 2">HHB13444</strain>
    </source>
</reference>
<sequence length="605" mass="67899">MGYLRVLQAYQQFKKVLHSEAGRCLDDLSDDDLEALEQELTTTLSALRTRRNSSRRHARIPVEILTTIFRYVLDPSTVDVNSFSKPDRLAEAPPDTWSLMAVSHVCGRWRTASTMCATLWSGITITKSHCLTTLFLERSGVRPLRIFADESRWPLGGMAEAFTPLRAHCERVREVFLSTCVEIRSDSGDNLLDALSPLSHVVYLSLSRSDAPSEYHQQQRNQGAVYVRQFFDNITVENMPITPPTTPHLRALSLSVRSGLSPIDRFPSLVHLRLEGSVKHTIKLHDLLNLLAGTPLIETAHASSIIRVRGAVLKAVTLPRIRVFSLAGLCSSVIAPVSQHITIPREAMLQLRHIQLDQAASHADQFALPVLDGFAELEIAQYDIGHHIRARGQCSAVWLHFGAVDFQSSRRVVPAILARLSPLLSTVQTVRFAVEPYTLLRCVLGHTLPTVQKYCPAISTLVIACCGEDERSRMLEFYVDPSSDPWKKCQIPHFKLSLPPVENLHIQVTRPVLERDMILEMIRSCSKQRQPLASLTFSAPGGALAVVDGDYSKFEKHVGRVESTATKLWDPEGDVFWRKQNEYWPLYPNEAAMKKTWKLPSIGAW</sequence>
<dbReference type="AlphaFoldDB" id="A0A5C3PC13"/>
<dbReference type="Gene3D" id="1.20.1280.50">
    <property type="match status" value="1"/>
</dbReference>
<dbReference type="EMBL" id="ML211198">
    <property type="protein sequence ID" value="TFK86469.1"/>
    <property type="molecule type" value="Genomic_DNA"/>
</dbReference>
<dbReference type="Proteomes" id="UP000308197">
    <property type="component" value="Unassembled WGS sequence"/>
</dbReference>